<dbReference type="InterPro" id="IPR017900">
    <property type="entry name" value="4Fe4S_Fe_S_CS"/>
</dbReference>
<accession>A0A1Y3PEP7</accession>
<evidence type="ECO:0000256" key="6">
    <source>
        <dbReference type="ARBA" id="ARBA00023004"/>
    </source>
</evidence>
<dbReference type="PROSITE" id="PS51379">
    <property type="entry name" value="4FE4S_FER_2"/>
    <property type="match status" value="1"/>
</dbReference>
<evidence type="ECO:0000256" key="7">
    <source>
        <dbReference type="ARBA" id="ARBA00023014"/>
    </source>
</evidence>
<dbReference type="PANTHER" id="PTHR47153">
    <property type="entry name" value="LACTATE UTILIZATION PROTEIN B"/>
    <property type="match status" value="1"/>
</dbReference>
<dbReference type="Gene3D" id="3.40.50.10420">
    <property type="entry name" value="NagB/RpiA/CoA transferase-like"/>
    <property type="match status" value="1"/>
</dbReference>
<dbReference type="SUPFAM" id="SSF100950">
    <property type="entry name" value="NagB/RpiA/CoA transferase-like"/>
    <property type="match status" value="1"/>
</dbReference>
<dbReference type="Pfam" id="PF11870">
    <property type="entry name" value="LutB_C"/>
    <property type="match status" value="1"/>
</dbReference>
<evidence type="ECO:0000256" key="1">
    <source>
        <dbReference type="ARBA" id="ARBA00022448"/>
    </source>
</evidence>
<dbReference type="InterPro" id="IPR024569">
    <property type="entry name" value="LutB_C"/>
</dbReference>
<dbReference type="InterPro" id="IPR024185">
    <property type="entry name" value="FTHF_cligase-like_sf"/>
</dbReference>
<keyword evidence="2" id="KW-0004">4Fe-4S</keyword>
<evidence type="ECO:0000256" key="4">
    <source>
        <dbReference type="ARBA" id="ARBA00022737"/>
    </source>
</evidence>
<dbReference type="Pfam" id="PF13183">
    <property type="entry name" value="Fer4_8"/>
    <property type="match status" value="1"/>
</dbReference>
<comment type="caution">
    <text evidence="10">The sequence shown here is derived from an EMBL/GenBank/DDBJ whole genome shotgun (WGS) entry which is preliminary data.</text>
</comment>
<dbReference type="PANTHER" id="PTHR47153:SF2">
    <property type="entry name" value="LACTATE UTILIZATION PROTEIN B"/>
    <property type="match status" value="1"/>
</dbReference>
<dbReference type="GO" id="GO:0006089">
    <property type="term" value="P:lactate metabolic process"/>
    <property type="evidence" value="ECO:0007669"/>
    <property type="project" value="InterPro"/>
</dbReference>
<dbReference type="Proteomes" id="UP000196475">
    <property type="component" value="Unassembled WGS sequence"/>
</dbReference>
<keyword evidence="3" id="KW-0479">Metal-binding</keyword>
<dbReference type="GO" id="GO:0051539">
    <property type="term" value="F:4 iron, 4 sulfur cluster binding"/>
    <property type="evidence" value="ECO:0007669"/>
    <property type="project" value="UniProtKB-KW"/>
</dbReference>
<keyword evidence="4" id="KW-0677">Repeat</keyword>
<dbReference type="Gene3D" id="1.10.1060.10">
    <property type="entry name" value="Alpha-helical ferredoxin"/>
    <property type="match status" value="1"/>
</dbReference>
<dbReference type="PROSITE" id="PS00198">
    <property type="entry name" value="4FE4S_FER_1"/>
    <property type="match status" value="1"/>
</dbReference>
<dbReference type="EMBL" id="LZRT01000121">
    <property type="protein sequence ID" value="OUM84657.1"/>
    <property type="molecule type" value="Genomic_DNA"/>
</dbReference>
<dbReference type="InterPro" id="IPR037171">
    <property type="entry name" value="NagB/RpiA_transferase-like"/>
</dbReference>
<protein>
    <submittedName>
        <fullName evidence="10">Iron-sulfur cluster-binding protein</fullName>
    </submittedName>
</protein>
<evidence type="ECO:0000313" key="10">
    <source>
        <dbReference type="EMBL" id="OUM84657.1"/>
    </source>
</evidence>
<proteinExistence type="predicted"/>
<evidence type="ECO:0000256" key="2">
    <source>
        <dbReference type="ARBA" id="ARBA00022485"/>
    </source>
</evidence>
<feature type="domain" description="4Fe-4S ferredoxin-type" evidence="9">
    <location>
        <begin position="314"/>
        <end position="345"/>
    </location>
</feature>
<dbReference type="GO" id="GO:0046872">
    <property type="term" value="F:metal ion binding"/>
    <property type="evidence" value="ECO:0007669"/>
    <property type="project" value="UniProtKB-KW"/>
</dbReference>
<keyword evidence="5" id="KW-0249">Electron transport</keyword>
<keyword evidence="6" id="KW-0408">Iron</keyword>
<evidence type="ECO:0000256" key="8">
    <source>
        <dbReference type="SAM" id="MobiDB-lite"/>
    </source>
</evidence>
<dbReference type="InterPro" id="IPR009051">
    <property type="entry name" value="Helical_ferredxn"/>
</dbReference>
<dbReference type="Pfam" id="PF02589">
    <property type="entry name" value="LUD_dom"/>
    <property type="match status" value="1"/>
</dbReference>
<sequence>MWHKSSRKEGIPLPETVSSQSFAQRVRRGLENRFTRQTVGRVQDHFKAIRAHAFEDLGNVEEWRKRAAAIRNHTMENLDAYLEQFADQVTARGGKVFFAQDGEEACRYISQVARRHQVKTVVKGKSMVTEEIHLNDALAEDGIDVYETDLGEFIIQLAGERPFHIVGPAIHKDKAQIAELFSRLAGQTLPAESGALTRFAREYLREAFFKAEMGITGCNFAIAESGSVVLFSNEGNIRLVTTLPPIHVVVMGMERVVPTWEDLDILLTLLPRSVTGQKTSSYISAVTGPRKPGEADGPEELHVVIVDNGRSRMLGTRYQEALNCIRCGTCSLVCPVYRHIGGHAYGSVYNGPIGSVVSPLMDGLESWKELPFASSLCGACTEACPVNIPLHEYLVELRADAARELRPPWAEKMVARLFGWGTAHAPMYRMGQRMIGWMAKGTAEDGYVTSAAGPLGLWTRYRDLPQPAAQTFLQWWQERERREGHGEGE</sequence>
<feature type="region of interest" description="Disordered" evidence="8">
    <location>
        <begin position="1"/>
        <end position="22"/>
    </location>
</feature>
<keyword evidence="7" id="KW-0411">Iron-sulfur</keyword>
<evidence type="ECO:0000313" key="11">
    <source>
        <dbReference type="Proteomes" id="UP000196475"/>
    </source>
</evidence>
<evidence type="ECO:0000256" key="5">
    <source>
        <dbReference type="ARBA" id="ARBA00022982"/>
    </source>
</evidence>
<dbReference type="NCBIfam" id="TIGR00273">
    <property type="entry name" value="LutB/LldF family L-lactate oxidation iron-sulfur protein"/>
    <property type="match status" value="1"/>
</dbReference>
<evidence type="ECO:0000259" key="9">
    <source>
        <dbReference type="PROSITE" id="PS51379"/>
    </source>
</evidence>
<dbReference type="SUPFAM" id="SSF46548">
    <property type="entry name" value="alpha-helical ferredoxin"/>
    <property type="match status" value="1"/>
</dbReference>
<keyword evidence="1" id="KW-0813">Transport</keyword>
<name>A0A1Y3PEP7_9BACI</name>
<dbReference type="InterPro" id="IPR004452">
    <property type="entry name" value="LutB/LldF"/>
</dbReference>
<dbReference type="InterPro" id="IPR017896">
    <property type="entry name" value="4Fe4S_Fe-S-bd"/>
</dbReference>
<reference evidence="11" key="1">
    <citation type="submission" date="2016-06" db="EMBL/GenBank/DDBJ databases">
        <authorList>
            <person name="Nascimento L."/>
            <person name="Pereira R.V."/>
            <person name="Martins L.F."/>
            <person name="Quaggio R.B."/>
            <person name="Silva A.M."/>
            <person name="Setubal J.C."/>
        </authorList>
    </citation>
    <scope>NUCLEOTIDE SEQUENCE [LARGE SCALE GENOMIC DNA]</scope>
</reference>
<evidence type="ECO:0000256" key="3">
    <source>
        <dbReference type="ARBA" id="ARBA00022723"/>
    </source>
</evidence>
<organism evidence="10 11">
    <name type="scientific">Bacillus thermozeamaize</name>
    <dbReference type="NCBI Taxonomy" id="230954"/>
    <lineage>
        <taxon>Bacteria</taxon>
        <taxon>Bacillati</taxon>
        <taxon>Bacillota</taxon>
        <taxon>Bacilli</taxon>
        <taxon>Bacillales</taxon>
        <taxon>Bacillaceae</taxon>
        <taxon>Bacillus</taxon>
    </lineage>
</organism>
<dbReference type="InterPro" id="IPR003741">
    <property type="entry name" value="LUD_dom"/>
</dbReference>
<dbReference type="AlphaFoldDB" id="A0A1Y3PEP7"/>
<gene>
    <name evidence="10" type="ORF">BAA01_05830</name>
</gene>